<organism evidence="12 13">
    <name type="scientific">Canavalia gladiata</name>
    <name type="common">Sword bean</name>
    <name type="synonym">Dolichos gladiatus</name>
    <dbReference type="NCBI Taxonomy" id="3824"/>
    <lineage>
        <taxon>Eukaryota</taxon>
        <taxon>Viridiplantae</taxon>
        <taxon>Streptophyta</taxon>
        <taxon>Embryophyta</taxon>
        <taxon>Tracheophyta</taxon>
        <taxon>Spermatophyta</taxon>
        <taxon>Magnoliopsida</taxon>
        <taxon>eudicotyledons</taxon>
        <taxon>Gunneridae</taxon>
        <taxon>Pentapetalae</taxon>
        <taxon>rosids</taxon>
        <taxon>fabids</taxon>
        <taxon>Fabales</taxon>
        <taxon>Fabaceae</taxon>
        <taxon>Papilionoideae</taxon>
        <taxon>50 kb inversion clade</taxon>
        <taxon>NPAAA clade</taxon>
        <taxon>indigoferoid/millettioid clade</taxon>
        <taxon>Phaseoleae</taxon>
        <taxon>Canavalia</taxon>
    </lineage>
</organism>
<keyword evidence="7" id="KW-0325">Glycoprotein</keyword>
<dbReference type="EMBL" id="JAYMYQ010000004">
    <property type="protein sequence ID" value="KAK7336260.1"/>
    <property type="molecule type" value="Genomic_DNA"/>
</dbReference>
<evidence type="ECO:0000313" key="13">
    <source>
        <dbReference type="Proteomes" id="UP001367508"/>
    </source>
</evidence>
<dbReference type="PANTHER" id="PTHR34114:SF11">
    <property type="entry name" value="ARABINOGALACTAN PROTEIN 13-RELATED"/>
    <property type="match status" value="1"/>
</dbReference>
<keyword evidence="4" id="KW-0732">Signal</keyword>
<accession>A0AAN9QFY9</accession>
<name>A0AAN9QFY9_CANGL</name>
<reference evidence="12 13" key="1">
    <citation type="submission" date="2024-01" db="EMBL/GenBank/DDBJ databases">
        <title>The genomes of 5 underutilized Papilionoideae crops provide insights into root nodulation and disease resistanc.</title>
        <authorList>
            <person name="Jiang F."/>
        </authorList>
    </citation>
    <scope>NUCLEOTIDE SEQUENCE [LARGE SCALE GENOMIC DNA]</scope>
    <source>
        <strain evidence="12">LVBAO_FW01</strain>
        <tissue evidence="12">Leaves</tissue>
    </source>
</reference>
<comment type="caution">
    <text evidence="12">The sequence shown here is derived from an EMBL/GenBank/DDBJ whole genome shotgun (WGS) entry which is preliminary data.</text>
</comment>
<evidence type="ECO:0000256" key="7">
    <source>
        <dbReference type="ARBA" id="ARBA00023180"/>
    </source>
</evidence>
<evidence type="ECO:0000256" key="5">
    <source>
        <dbReference type="ARBA" id="ARBA00022974"/>
    </source>
</evidence>
<keyword evidence="3" id="KW-0336">GPI-anchor</keyword>
<keyword evidence="6 11" id="KW-0472">Membrane</keyword>
<keyword evidence="11" id="KW-1133">Transmembrane helix</keyword>
<evidence type="ECO:0000256" key="10">
    <source>
        <dbReference type="ARBA" id="ARBA00037868"/>
    </source>
</evidence>
<evidence type="ECO:0000256" key="8">
    <source>
        <dbReference type="ARBA" id="ARBA00023278"/>
    </source>
</evidence>
<feature type="transmembrane region" description="Helical" evidence="11">
    <location>
        <begin position="58"/>
        <end position="79"/>
    </location>
</feature>
<dbReference type="AlphaFoldDB" id="A0AAN9QFY9"/>
<dbReference type="Proteomes" id="UP001367508">
    <property type="component" value="Unassembled WGS sequence"/>
</dbReference>
<gene>
    <name evidence="12" type="ORF">VNO77_16796</name>
</gene>
<comment type="subcellular location">
    <subcellularLocation>
        <location evidence="10">Endomembrane system</location>
        <topology evidence="10">Lipid-anchor</topology>
    </subcellularLocation>
    <subcellularLocation>
        <location evidence="1">Membrane</location>
        <topology evidence="1">Lipid-anchor</topology>
        <topology evidence="1">GPI-anchor</topology>
    </subcellularLocation>
</comment>
<evidence type="ECO:0000256" key="11">
    <source>
        <dbReference type="SAM" id="Phobius"/>
    </source>
</evidence>
<sequence>MSPRIPMNTPCPTNRAEENFEAMEALKMKLFLTLVVAMLMMATTKVSAAEAPAPGPSSDATTLFVPTAFASLIALAFPLF</sequence>
<keyword evidence="11" id="KW-0812">Transmembrane</keyword>
<proteinExistence type="inferred from homology"/>
<dbReference type="GO" id="GO:0098552">
    <property type="term" value="C:side of membrane"/>
    <property type="evidence" value="ECO:0007669"/>
    <property type="project" value="UniProtKB-KW"/>
</dbReference>
<evidence type="ECO:0000256" key="1">
    <source>
        <dbReference type="ARBA" id="ARBA00004589"/>
    </source>
</evidence>
<keyword evidence="8" id="KW-0379">Hydroxylation</keyword>
<dbReference type="PANTHER" id="PTHR34114">
    <property type="entry name" value="ARABINOGALACTAN PEPTIDE 1"/>
    <property type="match status" value="1"/>
</dbReference>
<evidence type="ECO:0000256" key="2">
    <source>
        <dbReference type="ARBA" id="ARBA00005835"/>
    </source>
</evidence>
<protein>
    <submittedName>
        <fullName evidence="12">Uncharacterized protein</fullName>
    </submittedName>
</protein>
<dbReference type="GO" id="GO:0012505">
    <property type="term" value="C:endomembrane system"/>
    <property type="evidence" value="ECO:0007669"/>
    <property type="project" value="UniProtKB-SubCell"/>
</dbReference>
<keyword evidence="13" id="KW-1185">Reference proteome</keyword>
<evidence type="ECO:0000256" key="3">
    <source>
        <dbReference type="ARBA" id="ARBA00022622"/>
    </source>
</evidence>
<evidence type="ECO:0000313" key="12">
    <source>
        <dbReference type="EMBL" id="KAK7336260.1"/>
    </source>
</evidence>
<keyword evidence="9" id="KW-0449">Lipoprotein</keyword>
<comment type="similarity">
    <text evidence="2">Belongs to the AG-peptide AGP family.</text>
</comment>
<evidence type="ECO:0000256" key="6">
    <source>
        <dbReference type="ARBA" id="ARBA00023136"/>
    </source>
</evidence>
<dbReference type="InterPro" id="IPR039281">
    <property type="entry name" value="AGP3/12/13/14/21"/>
</dbReference>
<evidence type="ECO:0000256" key="9">
    <source>
        <dbReference type="ARBA" id="ARBA00023288"/>
    </source>
</evidence>
<evidence type="ECO:0000256" key="4">
    <source>
        <dbReference type="ARBA" id="ARBA00022729"/>
    </source>
</evidence>
<keyword evidence="5" id="KW-0654">Proteoglycan</keyword>